<keyword evidence="2 5" id="KW-0808">Transferase</keyword>
<keyword evidence="1 5" id="KW-0489">Methyltransferase</keyword>
<dbReference type="EMBL" id="FOFT01000013">
    <property type="protein sequence ID" value="SES39101.1"/>
    <property type="molecule type" value="Genomic_DNA"/>
</dbReference>
<dbReference type="PANTHER" id="PTHR43464">
    <property type="entry name" value="METHYLTRANSFERASE"/>
    <property type="match status" value="1"/>
</dbReference>
<dbReference type="InterPro" id="IPR029063">
    <property type="entry name" value="SAM-dependent_MTases_sf"/>
</dbReference>
<dbReference type="GO" id="GO:0032259">
    <property type="term" value="P:methylation"/>
    <property type="evidence" value="ECO:0007669"/>
    <property type="project" value="UniProtKB-KW"/>
</dbReference>
<dbReference type="PANTHER" id="PTHR43464:SF19">
    <property type="entry name" value="UBIQUINONE BIOSYNTHESIS O-METHYLTRANSFERASE, MITOCHONDRIAL"/>
    <property type="match status" value="1"/>
</dbReference>
<dbReference type="InterPro" id="IPR041698">
    <property type="entry name" value="Methyltransf_25"/>
</dbReference>
<evidence type="ECO:0000256" key="2">
    <source>
        <dbReference type="ARBA" id="ARBA00022679"/>
    </source>
</evidence>
<dbReference type="Gene3D" id="2.20.25.110">
    <property type="entry name" value="S-adenosyl-L-methionine-dependent methyltransferases"/>
    <property type="match status" value="1"/>
</dbReference>
<dbReference type="Proteomes" id="UP000199028">
    <property type="component" value="Unassembled WGS sequence"/>
</dbReference>
<accession>A0A1H9WZ79</accession>
<gene>
    <name evidence="5" type="ORF">SAMN05216195_1138</name>
</gene>
<evidence type="ECO:0000256" key="3">
    <source>
        <dbReference type="ARBA" id="ARBA00022691"/>
    </source>
</evidence>
<dbReference type="AlphaFoldDB" id="A0A1H9WZ79"/>
<evidence type="ECO:0000256" key="1">
    <source>
        <dbReference type="ARBA" id="ARBA00022603"/>
    </source>
</evidence>
<dbReference type="GO" id="GO:0008168">
    <property type="term" value="F:methyltransferase activity"/>
    <property type="evidence" value="ECO:0007669"/>
    <property type="project" value="UniProtKB-KW"/>
</dbReference>
<organism evidence="5 6">
    <name type="scientific">Lentzea flaviverrucosa</name>
    <dbReference type="NCBI Taxonomy" id="200379"/>
    <lineage>
        <taxon>Bacteria</taxon>
        <taxon>Bacillati</taxon>
        <taxon>Actinomycetota</taxon>
        <taxon>Actinomycetes</taxon>
        <taxon>Pseudonocardiales</taxon>
        <taxon>Pseudonocardiaceae</taxon>
        <taxon>Lentzea</taxon>
    </lineage>
</organism>
<dbReference type="CDD" id="cd02440">
    <property type="entry name" value="AdoMet_MTases"/>
    <property type="match status" value="1"/>
</dbReference>
<reference evidence="6" key="1">
    <citation type="submission" date="2016-10" db="EMBL/GenBank/DDBJ databases">
        <authorList>
            <person name="Varghese N."/>
            <person name="Submissions S."/>
        </authorList>
    </citation>
    <scope>NUCLEOTIDE SEQUENCE [LARGE SCALE GENOMIC DNA]</scope>
    <source>
        <strain evidence="6">CGMCC 4.578</strain>
    </source>
</reference>
<protein>
    <submittedName>
        <fullName evidence="5">Methyltransferase domain-containing protein</fullName>
    </submittedName>
</protein>
<feature type="domain" description="Methyltransferase" evidence="4">
    <location>
        <begin position="62"/>
        <end position="147"/>
    </location>
</feature>
<evidence type="ECO:0000313" key="6">
    <source>
        <dbReference type="Proteomes" id="UP000199028"/>
    </source>
</evidence>
<dbReference type="Gene3D" id="3.40.50.150">
    <property type="entry name" value="Vaccinia Virus protein VP39"/>
    <property type="match status" value="1"/>
</dbReference>
<sequence length="256" mass="27265">MPSQYPVTLAFLFLAITWSTTLTWYTSFFTDLANGFWRGAVQPSQTSAEVDFLVGLGAGPRVLDAPCGSGRHSIELARRGYAVTGVDISAEAIAHARELAPDLDWRQGDVAALGSFGVTADLAVCMGNSFGYLDHAGSQRFLRELADAAPVLVLDYGCAAEALLPSLPGEIRMSAGGVDMVAVNTYDVATARLLIDFTFTGGERTQRSTCVQHVYTAGELTRMLNDAGFSSVELFGDVDGGAFEVGSHRLLAVARR</sequence>
<evidence type="ECO:0000313" key="5">
    <source>
        <dbReference type="EMBL" id="SES39101.1"/>
    </source>
</evidence>
<keyword evidence="3" id="KW-0949">S-adenosyl-L-methionine</keyword>
<name>A0A1H9WZ79_9PSEU</name>
<evidence type="ECO:0000259" key="4">
    <source>
        <dbReference type="Pfam" id="PF13649"/>
    </source>
</evidence>
<keyword evidence="6" id="KW-1185">Reference proteome</keyword>
<proteinExistence type="predicted"/>
<dbReference type="Pfam" id="PF13649">
    <property type="entry name" value="Methyltransf_25"/>
    <property type="match status" value="1"/>
</dbReference>
<dbReference type="SUPFAM" id="SSF53335">
    <property type="entry name" value="S-adenosyl-L-methionine-dependent methyltransferases"/>
    <property type="match status" value="1"/>
</dbReference>